<reference evidence="2 3" key="1">
    <citation type="submission" date="2024-04" db="EMBL/GenBank/DDBJ databases">
        <title>draft genome sequnece of Paenibacillus filicis.</title>
        <authorList>
            <person name="Kim D.-U."/>
        </authorList>
    </citation>
    <scope>NUCLEOTIDE SEQUENCE [LARGE SCALE GENOMIC DNA]</scope>
    <source>
        <strain evidence="2 3">KACC14197</strain>
    </source>
</reference>
<dbReference type="SUPFAM" id="SSF109854">
    <property type="entry name" value="DinB/YfiT-like putative metalloenzymes"/>
    <property type="match status" value="1"/>
</dbReference>
<feature type="domain" description="DinB-like" evidence="1">
    <location>
        <begin position="10"/>
        <end position="144"/>
    </location>
</feature>
<name>A0ABU9DHK0_9BACL</name>
<evidence type="ECO:0000259" key="1">
    <source>
        <dbReference type="Pfam" id="PF12867"/>
    </source>
</evidence>
<organism evidence="2 3">
    <name type="scientific">Paenibacillus filicis</name>
    <dbReference type="NCBI Taxonomy" id="669464"/>
    <lineage>
        <taxon>Bacteria</taxon>
        <taxon>Bacillati</taxon>
        <taxon>Bacillota</taxon>
        <taxon>Bacilli</taxon>
        <taxon>Bacillales</taxon>
        <taxon>Paenibacillaceae</taxon>
        <taxon>Paenibacillus</taxon>
    </lineage>
</organism>
<dbReference type="EMBL" id="JBBPCC010000003">
    <property type="protein sequence ID" value="MEK8127548.1"/>
    <property type="molecule type" value="Genomic_DNA"/>
</dbReference>
<dbReference type="Pfam" id="PF12867">
    <property type="entry name" value="DinB_2"/>
    <property type="match status" value="1"/>
</dbReference>
<dbReference type="RefSeq" id="WP_341414615.1">
    <property type="nucleotide sequence ID" value="NZ_JBBPCC010000003.1"/>
</dbReference>
<gene>
    <name evidence="2" type="ORF">WMW72_06420</name>
</gene>
<protein>
    <submittedName>
        <fullName evidence="2">DinB family protein</fullName>
    </submittedName>
</protein>
<comment type="caution">
    <text evidence="2">The sequence shown here is derived from an EMBL/GenBank/DDBJ whole genome shotgun (WGS) entry which is preliminary data.</text>
</comment>
<dbReference type="Gene3D" id="1.20.120.450">
    <property type="entry name" value="dinb family like domain"/>
    <property type="match status" value="1"/>
</dbReference>
<proteinExistence type="predicted"/>
<sequence>MRTEFVFHILNKHHQQLLELVETCPEDQRLTIPEGFKNNLHWHIGHVLTVTEFHVFGLSEHTPGQVLPANYQQLFAYGTKPSDWQEEPPAWDLLIAQLKDQRNQLHVLLDGKLDVPVKENFLKAETFGELLVSTTLHLVDHLGFVSALLKVLKR</sequence>
<evidence type="ECO:0000313" key="3">
    <source>
        <dbReference type="Proteomes" id="UP001469365"/>
    </source>
</evidence>
<dbReference type="InterPro" id="IPR034660">
    <property type="entry name" value="DinB/YfiT-like"/>
</dbReference>
<accession>A0ABU9DHK0</accession>
<dbReference type="InterPro" id="IPR024775">
    <property type="entry name" value="DinB-like"/>
</dbReference>
<keyword evidence="3" id="KW-1185">Reference proteome</keyword>
<dbReference type="Proteomes" id="UP001469365">
    <property type="component" value="Unassembled WGS sequence"/>
</dbReference>
<evidence type="ECO:0000313" key="2">
    <source>
        <dbReference type="EMBL" id="MEK8127548.1"/>
    </source>
</evidence>